<dbReference type="GO" id="GO:0008047">
    <property type="term" value="F:enzyme activator activity"/>
    <property type="evidence" value="ECO:0007669"/>
    <property type="project" value="TreeGrafter"/>
</dbReference>
<dbReference type="FunFam" id="3.40.50.300:FF:000345">
    <property type="entry name" value="AAA family ATPase"/>
    <property type="match status" value="1"/>
</dbReference>
<dbReference type="Pfam" id="PF16193">
    <property type="entry name" value="AAA_assoc_2"/>
    <property type="match status" value="1"/>
</dbReference>
<dbReference type="SMART" id="SM00382">
    <property type="entry name" value="AAA"/>
    <property type="match status" value="1"/>
</dbReference>
<dbReference type="InterPro" id="IPR021886">
    <property type="entry name" value="MgsA_C"/>
</dbReference>
<comment type="similarity">
    <text evidence="1">Belongs to the AAA ATPase family. RarA/MGS1/WRNIP1 subfamily.</text>
</comment>
<keyword evidence="3" id="KW-0067">ATP-binding</keyword>
<dbReference type="FunFam" id="1.10.3710.10:FF:000003">
    <property type="entry name" value="ATPase, AAA family protein"/>
    <property type="match status" value="1"/>
</dbReference>
<keyword evidence="2" id="KW-0547">Nucleotide-binding</keyword>
<evidence type="ECO:0000256" key="3">
    <source>
        <dbReference type="ARBA" id="ARBA00022840"/>
    </source>
</evidence>
<dbReference type="PANTHER" id="PTHR13779">
    <property type="entry name" value="WERNER HELICASE-INTERACTING PROTEIN 1 FAMILY MEMBER"/>
    <property type="match status" value="1"/>
</dbReference>
<evidence type="ECO:0000313" key="5">
    <source>
        <dbReference type="EMBL" id="KAJ6991749.1"/>
    </source>
</evidence>
<dbReference type="AlphaFoldDB" id="A0AAD6QK31"/>
<dbReference type="GO" id="GO:0003677">
    <property type="term" value="F:DNA binding"/>
    <property type="evidence" value="ECO:0007669"/>
    <property type="project" value="InterPro"/>
</dbReference>
<evidence type="ECO:0000256" key="1">
    <source>
        <dbReference type="ARBA" id="ARBA00008959"/>
    </source>
</evidence>
<dbReference type="GO" id="GO:0016887">
    <property type="term" value="F:ATP hydrolysis activity"/>
    <property type="evidence" value="ECO:0007669"/>
    <property type="project" value="InterPro"/>
</dbReference>
<dbReference type="Pfam" id="PF00004">
    <property type="entry name" value="AAA"/>
    <property type="match status" value="1"/>
</dbReference>
<proteinExistence type="inferred from homology"/>
<dbReference type="FunFam" id="1.20.272.10:FF:000001">
    <property type="entry name" value="Putative AAA family ATPase"/>
    <property type="match status" value="1"/>
</dbReference>
<sequence>MAVRGAGSFAVLICCRKSLLGARAELGNPELSKYAAGERELGFASLQPVAGSVSYPSRQYAHLSQLRGMPEAVSDGLFDLPGESQTANDALSVPAGAPLAVRMRPASLDEVVGQDHLLAPGSPLRRLVEGSGVASAILYGPPGSGKTTLAALVSHATGRRFEALSALSAGVKDVRAVIDSARKGLLSGEQTVLFIDEVHRFSKTQQDALLSAVENRVVLLVAATTENPSFSVVAPLLSRSLILQLRPLTADDIRTVVQRAIDDPRGLGGQIGVQPEAVDLLVQLAAGDARRALTALEVAAETVEAGGELTVAAVEQSLDKAAVRYDRDGDQHYDVISAFIKSVRGSDVDAALHYLARMLVAGEDPRFIARRLMILASEDIGMADPTALQIAVAAAQTVALIGMPEAQLTLAQATIHLATAPKSNAVTTALGAAMNDIKAGMAGLVPAHLRDGHYSGAAALGNAQGYKYAHDHPDGVVAQQYPPDELADVDYYRPTGRGVEREITGRLERLRAIIRRKRG</sequence>
<dbReference type="Gene3D" id="1.10.3710.10">
    <property type="entry name" value="DNA polymerase III clamp loader subunits, C-terminal domain"/>
    <property type="match status" value="1"/>
</dbReference>
<dbReference type="Gene3D" id="1.20.272.10">
    <property type="match status" value="1"/>
</dbReference>
<evidence type="ECO:0000313" key="6">
    <source>
        <dbReference type="Proteomes" id="UP001164929"/>
    </source>
</evidence>
<dbReference type="InterPro" id="IPR008921">
    <property type="entry name" value="DNA_pol3_clamp-load_cplx_C"/>
</dbReference>
<dbReference type="GO" id="GO:0005524">
    <property type="term" value="F:ATP binding"/>
    <property type="evidence" value="ECO:0007669"/>
    <property type="project" value="UniProtKB-KW"/>
</dbReference>
<accession>A0AAD6QK31</accession>
<dbReference type="Pfam" id="PF12002">
    <property type="entry name" value="MgsA_C"/>
    <property type="match status" value="1"/>
</dbReference>
<dbReference type="Gene3D" id="1.10.8.60">
    <property type="match status" value="1"/>
</dbReference>
<evidence type="ECO:0000259" key="4">
    <source>
        <dbReference type="SMART" id="SM00382"/>
    </source>
</evidence>
<protein>
    <submittedName>
        <fullName evidence="5">Replication-associated recombination protein A</fullName>
    </submittedName>
</protein>
<dbReference type="Gene3D" id="3.40.50.300">
    <property type="entry name" value="P-loop containing nucleotide triphosphate hydrolases"/>
    <property type="match status" value="1"/>
</dbReference>
<dbReference type="CDD" id="cd18139">
    <property type="entry name" value="HLD_clamp_RarA"/>
    <property type="match status" value="1"/>
</dbReference>
<dbReference type="EMBL" id="JAQIZT010000006">
    <property type="protein sequence ID" value="KAJ6991749.1"/>
    <property type="molecule type" value="Genomic_DNA"/>
</dbReference>
<gene>
    <name evidence="5" type="ORF">NC653_015169</name>
</gene>
<dbReference type="GO" id="GO:0006261">
    <property type="term" value="P:DNA-templated DNA replication"/>
    <property type="evidence" value="ECO:0007669"/>
    <property type="project" value="TreeGrafter"/>
</dbReference>
<dbReference type="Proteomes" id="UP001164929">
    <property type="component" value="Chromosome 6"/>
</dbReference>
<feature type="domain" description="AAA+ ATPase" evidence="4">
    <location>
        <begin position="132"/>
        <end position="248"/>
    </location>
</feature>
<evidence type="ECO:0000256" key="2">
    <source>
        <dbReference type="ARBA" id="ARBA00022741"/>
    </source>
</evidence>
<dbReference type="PANTHER" id="PTHR13779:SF7">
    <property type="entry name" value="ATPASE WRNIP1"/>
    <property type="match status" value="1"/>
</dbReference>
<dbReference type="InterPro" id="IPR003593">
    <property type="entry name" value="AAA+_ATPase"/>
</dbReference>
<name>A0AAD6QK31_9ROSI</name>
<organism evidence="5 6">
    <name type="scientific">Populus alba x Populus x berolinensis</name>
    <dbReference type="NCBI Taxonomy" id="444605"/>
    <lineage>
        <taxon>Eukaryota</taxon>
        <taxon>Viridiplantae</taxon>
        <taxon>Streptophyta</taxon>
        <taxon>Embryophyta</taxon>
        <taxon>Tracheophyta</taxon>
        <taxon>Spermatophyta</taxon>
        <taxon>Magnoliopsida</taxon>
        <taxon>eudicotyledons</taxon>
        <taxon>Gunneridae</taxon>
        <taxon>Pentapetalae</taxon>
        <taxon>rosids</taxon>
        <taxon>fabids</taxon>
        <taxon>Malpighiales</taxon>
        <taxon>Salicaceae</taxon>
        <taxon>Saliceae</taxon>
        <taxon>Populus</taxon>
    </lineage>
</organism>
<keyword evidence="6" id="KW-1185">Reference proteome</keyword>
<dbReference type="SUPFAM" id="SSF48019">
    <property type="entry name" value="post-AAA+ oligomerization domain-like"/>
    <property type="match status" value="1"/>
</dbReference>
<comment type="caution">
    <text evidence="5">The sequence shown here is derived from an EMBL/GenBank/DDBJ whole genome shotgun (WGS) entry which is preliminary data.</text>
</comment>
<dbReference type="InterPro" id="IPR027417">
    <property type="entry name" value="P-loop_NTPase"/>
</dbReference>
<reference evidence="5" key="1">
    <citation type="journal article" date="2023" name="Mol. Ecol. Resour.">
        <title>Chromosome-level genome assembly of a triploid poplar Populus alba 'Berolinensis'.</title>
        <authorList>
            <person name="Chen S."/>
            <person name="Yu Y."/>
            <person name="Wang X."/>
            <person name="Wang S."/>
            <person name="Zhang T."/>
            <person name="Zhou Y."/>
            <person name="He R."/>
            <person name="Meng N."/>
            <person name="Wang Y."/>
            <person name="Liu W."/>
            <person name="Liu Z."/>
            <person name="Liu J."/>
            <person name="Guo Q."/>
            <person name="Huang H."/>
            <person name="Sederoff R.R."/>
            <person name="Wang G."/>
            <person name="Qu G."/>
            <person name="Chen S."/>
        </authorList>
    </citation>
    <scope>NUCLEOTIDE SEQUENCE</scope>
    <source>
        <strain evidence="5">SC-2020</strain>
    </source>
</reference>
<dbReference type="InterPro" id="IPR032423">
    <property type="entry name" value="AAA_assoc_2"/>
</dbReference>
<dbReference type="GO" id="GO:0000731">
    <property type="term" value="P:DNA synthesis involved in DNA repair"/>
    <property type="evidence" value="ECO:0007669"/>
    <property type="project" value="TreeGrafter"/>
</dbReference>
<dbReference type="GO" id="GO:0017116">
    <property type="term" value="F:single-stranded DNA helicase activity"/>
    <property type="evidence" value="ECO:0007669"/>
    <property type="project" value="TreeGrafter"/>
</dbReference>
<dbReference type="CDD" id="cd00009">
    <property type="entry name" value="AAA"/>
    <property type="match status" value="1"/>
</dbReference>
<dbReference type="InterPro" id="IPR051314">
    <property type="entry name" value="AAA_ATPase_RarA/MGS1/WRNIP1"/>
</dbReference>
<dbReference type="SUPFAM" id="SSF52540">
    <property type="entry name" value="P-loop containing nucleoside triphosphate hydrolases"/>
    <property type="match status" value="1"/>
</dbReference>
<dbReference type="InterPro" id="IPR003959">
    <property type="entry name" value="ATPase_AAA_core"/>
</dbReference>